<dbReference type="GO" id="GO:0022857">
    <property type="term" value="F:transmembrane transporter activity"/>
    <property type="evidence" value="ECO:0007669"/>
    <property type="project" value="UniProtKB-UniRule"/>
</dbReference>
<feature type="transmembrane region" description="Helical" evidence="7">
    <location>
        <begin position="95"/>
        <end position="120"/>
    </location>
</feature>
<evidence type="ECO:0000256" key="5">
    <source>
        <dbReference type="ARBA" id="ARBA00022989"/>
    </source>
</evidence>
<feature type="transmembrane region" description="Helical" evidence="7">
    <location>
        <begin position="403"/>
        <end position="423"/>
    </location>
</feature>
<sequence length="429" mass="45519">MILLTSIILLFVLLILGTPVGFTMAVVGSIGLWQLLGFNAMLGVLTTAPLSAANSYEMITVPMFLLMAELVILSGLADNLFSAAATWLGRVRGGLAIATTLAGAGFGAIAGSSTASAATLASTTIPAMTKQGYESKFSCGVVAISGTLAMLIPPSIALVLYGLIADVNIGQLLIAGVIPGLLVTFTIILTIWIIVLFIPGTAPEGRGYTWQEKISVLKAAGPLLFLFAAVTGVIYTGVATPTEASALGALGAFILAMIKRNFTAKQLRHAVIRAAQTSCMVLLIILGAQIFGYFIALTHFTQDMITWVHGLGLSRWLIIAMVLIGLLILGCFMDQIAILFLTVPVLVPLIKAYDFDPLWFGVIMIVTAELGMVTPPVGMNAFVIARYTNRPLTEIFSGVTPHIFAHVLVIILLVAFPEIILWLPRTMNN</sequence>
<accession>A0A378XEE8</accession>
<comment type="subcellular location">
    <subcellularLocation>
        <location evidence="1 7">Cell inner membrane</location>
        <topology evidence="1 7">Multi-pass membrane protein</topology>
    </subcellularLocation>
</comment>
<keyword evidence="7" id="KW-0813">Transport</keyword>
<evidence type="ECO:0000313" key="10">
    <source>
        <dbReference type="Proteomes" id="UP000254603"/>
    </source>
</evidence>
<comment type="similarity">
    <text evidence="7">Belongs to the TRAP transporter large permease family.</text>
</comment>
<evidence type="ECO:0000259" key="8">
    <source>
        <dbReference type="Pfam" id="PF06808"/>
    </source>
</evidence>
<gene>
    <name evidence="9" type="primary">siaT_7</name>
    <name evidence="9" type="ORF">NCTC11997_01353</name>
</gene>
<proteinExistence type="inferred from homology"/>
<evidence type="ECO:0000256" key="2">
    <source>
        <dbReference type="ARBA" id="ARBA00022475"/>
    </source>
</evidence>
<dbReference type="STRING" id="1122619.GCA_000373745_01813"/>
<dbReference type="InterPro" id="IPR004681">
    <property type="entry name" value="TRAP_DctM"/>
</dbReference>
<dbReference type="PANTHER" id="PTHR33362:SF5">
    <property type="entry name" value="C4-DICARBOXYLATE TRAP TRANSPORTER LARGE PERMEASE PROTEIN DCTM"/>
    <property type="match status" value="1"/>
</dbReference>
<name>A0A378XEE8_9BURK</name>
<reference evidence="9 10" key="1">
    <citation type="submission" date="2018-06" db="EMBL/GenBank/DDBJ databases">
        <authorList>
            <consortium name="Pathogen Informatics"/>
            <person name="Doyle S."/>
        </authorList>
    </citation>
    <scope>NUCLEOTIDE SEQUENCE [LARGE SCALE GENOMIC DNA]</scope>
    <source>
        <strain evidence="9 10">NCTC11997</strain>
    </source>
</reference>
<comment type="subunit">
    <text evidence="7">The complex comprises the extracytoplasmic solute receptor protein and the two transmembrane proteins.</text>
</comment>
<evidence type="ECO:0000256" key="6">
    <source>
        <dbReference type="ARBA" id="ARBA00023136"/>
    </source>
</evidence>
<feature type="transmembrane region" description="Helical" evidence="7">
    <location>
        <begin position="274"/>
        <end position="296"/>
    </location>
</feature>
<feature type="transmembrane region" description="Helical" evidence="7">
    <location>
        <begin position="170"/>
        <end position="198"/>
    </location>
</feature>
<feature type="transmembrane region" description="Helical" evidence="7">
    <location>
        <begin position="358"/>
        <end position="383"/>
    </location>
</feature>
<feature type="transmembrane region" description="Helical" evidence="7">
    <location>
        <begin position="141"/>
        <end position="164"/>
    </location>
</feature>
<evidence type="ECO:0000256" key="1">
    <source>
        <dbReference type="ARBA" id="ARBA00004429"/>
    </source>
</evidence>
<dbReference type="EMBL" id="UGSB01000001">
    <property type="protein sequence ID" value="SUA53932.1"/>
    <property type="molecule type" value="Genomic_DNA"/>
</dbReference>
<evidence type="ECO:0000256" key="7">
    <source>
        <dbReference type="RuleBase" id="RU369079"/>
    </source>
</evidence>
<keyword evidence="3 7" id="KW-0997">Cell inner membrane</keyword>
<dbReference type="PANTHER" id="PTHR33362">
    <property type="entry name" value="SIALIC ACID TRAP TRANSPORTER PERMEASE PROTEIN SIAT-RELATED"/>
    <property type="match status" value="1"/>
</dbReference>
<dbReference type="AlphaFoldDB" id="A0A378XEE8"/>
<protein>
    <recommendedName>
        <fullName evidence="7">TRAP transporter large permease protein</fullName>
    </recommendedName>
</protein>
<keyword evidence="5 7" id="KW-1133">Transmembrane helix</keyword>
<evidence type="ECO:0000256" key="3">
    <source>
        <dbReference type="ARBA" id="ARBA00022519"/>
    </source>
</evidence>
<evidence type="ECO:0000313" key="9">
    <source>
        <dbReference type="EMBL" id="SUA53932.1"/>
    </source>
</evidence>
<dbReference type="OrthoDB" id="9796052at2"/>
<evidence type="ECO:0000256" key="4">
    <source>
        <dbReference type="ARBA" id="ARBA00022692"/>
    </source>
</evidence>
<organism evidence="9 10">
    <name type="scientific">Oligella ureolytica</name>
    <dbReference type="NCBI Taxonomy" id="90244"/>
    <lineage>
        <taxon>Bacteria</taxon>
        <taxon>Pseudomonadati</taxon>
        <taxon>Pseudomonadota</taxon>
        <taxon>Betaproteobacteria</taxon>
        <taxon>Burkholderiales</taxon>
        <taxon>Alcaligenaceae</taxon>
        <taxon>Oligella</taxon>
    </lineage>
</organism>
<dbReference type="GO" id="GO:0005886">
    <property type="term" value="C:plasma membrane"/>
    <property type="evidence" value="ECO:0007669"/>
    <property type="project" value="UniProtKB-SubCell"/>
</dbReference>
<dbReference type="RefSeq" id="WP_018574992.1">
    <property type="nucleotide sequence ID" value="NZ_CP065725.1"/>
</dbReference>
<feature type="domain" description="TRAP C4-dicarboxylate transport system permease DctM subunit" evidence="8">
    <location>
        <begin position="7"/>
        <end position="419"/>
    </location>
</feature>
<feature type="transmembrane region" description="Helical" evidence="7">
    <location>
        <begin position="64"/>
        <end position="89"/>
    </location>
</feature>
<keyword evidence="2" id="KW-1003">Cell membrane</keyword>
<feature type="transmembrane region" description="Helical" evidence="7">
    <location>
        <begin position="35"/>
        <end position="52"/>
    </location>
</feature>
<dbReference type="Pfam" id="PF06808">
    <property type="entry name" value="DctM"/>
    <property type="match status" value="1"/>
</dbReference>
<feature type="transmembrane region" description="Helical" evidence="7">
    <location>
        <begin position="316"/>
        <end position="346"/>
    </location>
</feature>
<dbReference type="Proteomes" id="UP000254603">
    <property type="component" value="Unassembled WGS sequence"/>
</dbReference>
<comment type="function">
    <text evidence="7">Part of the tripartite ATP-independent periplasmic (TRAP) transport system.</text>
</comment>
<keyword evidence="4 7" id="KW-0812">Transmembrane</keyword>
<dbReference type="NCBIfam" id="TIGR00786">
    <property type="entry name" value="dctM"/>
    <property type="match status" value="1"/>
</dbReference>
<dbReference type="PIRSF" id="PIRSF006066">
    <property type="entry name" value="HI0050"/>
    <property type="match status" value="1"/>
</dbReference>
<feature type="transmembrane region" description="Helical" evidence="7">
    <location>
        <begin position="244"/>
        <end position="262"/>
    </location>
</feature>
<keyword evidence="6 7" id="KW-0472">Membrane</keyword>
<feature type="transmembrane region" description="Helical" evidence="7">
    <location>
        <begin position="219"/>
        <end position="238"/>
    </location>
</feature>
<dbReference type="InterPro" id="IPR010656">
    <property type="entry name" value="DctM"/>
</dbReference>